<feature type="transmembrane region" description="Helical" evidence="9">
    <location>
        <begin position="30"/>
        <end position="48"/>
    </location>
</feature>
<name>A0A1I5SGN1_9GAMM</name>
<dbReference type="PROSITE" id="PS00543">
    <property type="entry name" value="HLYD_FAMILY"/>
    <property type="match status" value="1"/>
</dbReference>
<comment type="subcellular location">
    <subcellularLocation>
        <location evidence="1 9">Cell inner membrane</location>
        <topology evidence="1 9">Single-pass membrane protein</topology>
    </subcellularLocation>
</comment>
<feature type="domain" description="AprE-like long alpha-helical hairpin" evidence="11">
    <location>
        <begin position="104"/>
        <end position="293"/>
    </location>
</feature>
<keyword evidence="8 9" id="KW-0472">Membrane</keyword>
<dbReference type="PRINTS" id="PR01490">
    <property type="entry name" value="RTXTOXIND"/>
</dbReference>
<keyword evidence="10" id="KW-0175">Coiled coil</keyword>
<keyword evidence="3 9" id="KW-0813">Transport</keyword>
<reference evidence="13 14" key="1">
    <citation type="submission" date="2016-10" db="EMBL/GenBank/DDBJ databases">
        <authorList>
            <person name="de Groot N.N."/>
        </authorList>
    </citation>
    <scope>NUCLEOTIDE SEQUENCE [LARGE SCALE GENOMIC DNA]</scope>
    <source>
        <strain evidence="13 14">CCUG 59231</strain>
    </source>
</reference>
<dbReference type="GO" id="GO:0006508">
    <property type="term" value="P:proteolysis"/>
    <property type="evidence" value="ECO:0007669"/>
    <property type="project" value="UniProtKB-KW"/>
</dbReference>
<dbReference type="NCBIfam" id="TIGR01843">
    <property type="entry name" value="type_I_hlyD"/>
    <property type="match status" value="1"/>
</dbReference>
<keyword evidence="6 9" id="KW-0812">Transmembrane</keyword>
<dbReference type="PANTHER" id="PTHR30386:SF17">
    <property type="entry name" value="ALKALINE PROTEASE SECRETION PROTEIN APRE"/>
    <property type="match status" value="1"/>
</dbReference>
<dbReference type="GO" id="GO:0005886">
    <property type="term" value="C:plasma membrane"/>
    <property type="evidence" value="ECO:0007669"/>
    <property type="project" value="UniProtKB-SubCell"/>
</dbReference>
<proteinExistence type="inferred from homology"/>
<evidence type="ECO:0000256" key="8">
    <source>
        <dbReference type="ARBA" id="ARBA00023136"/>
    </source>
</evidence>
<dbReference type="Proteomes" id="UP000182400">
    <property type="component" value="Unassembled WGS sequence"/>
</dbReference>
<evidence type="ECO:0000313" key="13">
    <source>
        <dbReference type="EMBL" id="SFP69902.1"/>
    </source>
</evidence>
<dbReference type="InterPro" id="IPR058781">
    <property type="entry name" value="HH_AprE-like"/>
</dbReference>
<sequence>MSDLQFTNQGLALASTPCTLDMDDSRPRRWGLLLVLAGFGGFILWAVFAPLDAGVVATATVNVTDNRKTVQHLSGGSVSTIRVREGDIVTRNQALIELDATRALAERSIVSAQYIAASTTKSRLQAERDGGSQVRFDPSLLERFAGDPHLEAAMTLQQRLFDTRRQGLDGEADILQENIRGAEEQLKGLRQVQHSRSTQIQLLDQELGGVRSLAAEGYVARNRLLELERNAAELNASLAQNIAESGRSRNQIAELKLRTLQLQQEFQQDVQTQLSEVQRETAALADRMRALDHEVDNTVIRSPIDGVVLGLEISTIGGVIQPGARIMDVVPANEPLQIDAMVPVQAIDKLAPGLPVDIAFPALNQAQTPSIPGRVLTVSADRLIDENTRQPYYLAQVEVTALGMQKLGHNRIRPGMPATVTIKTGERNLISYLLKPLFDRIDGAFKEH</sequence>
<dbReference type="RefSeq" id="WP_074941692.1">
    <property type="nucleotide sequence ID" value="NZ_FOWP01000021.1"/>
</dbReference>
<dbReference type="GO" id="GO:0009306">
    <property type="term" value="P:protein secretion"/>
    <property type="evidence" value="ECO:0007669"/>
    <property type="project" value="InterPro"/>
</dbReference>
<dbReference type="InterPro" id="IPR006144">
    <property type="entry name" value="Secretion_HlyD_CS"/>
</dbReference>
<dbReference type="InterPro" id="IPR050739">
    <property type="entry name" value="MFP"/>
</dbReference>
<dbReference type="STRING" id="658457.SAMN05216601_12112"/>
<comment type="similarity">
    <text evidence="2 9">Belongs to the membrane fusion protein (MFP) (TC 8.A.1) family.</text>
</comment>
<dbReference type="Pfam" id="PF25994">
    <property type="entry name" value="HH_AprE"/>
    <property type="match status" value="1"/>
</dbReference>
<dbReference type="GO" id="GO:0008233">
    <property type="term" value="F:peptidase activity"/>
    <property type="evidence" value="ECO:0007669"/>
    <property type="project" value="UniProtKB-KW"/>
</dbReference>
<feature type="domain" description="AprE-like beta-barrel" evidence="12">
    <location>
        <begin position="337"/>
        <end position="425"/>
    </location>
</feature>
<dbReference type="EMBL" id="FOWP01000021">
    <property type="protein sequence ID" value="SFP69902.1"/>
    <property type="molecule type" value="Genomic_DNA"/>
</dbReference>
<dbReference type="OrthoDB" id="9775513at2"/>
<dbReference type="InterPro" id="IPR058982">
    <property type="entry name" value="Beta-barrel_AprE"/>
</dbReference>
<evidence type="ECO:0000256" key="7">
    <source>
        <dbReference type="ARBA" id="ARBA00022989"/>
    </source>
</evidence>
<protein>
    <recommendedName>
        <fullName evidence="9">Membrane fusion protein (MFP) family protein</fullName>
    </recommendedName>
</protein>
<evidence type="ECO:0000256" key="1">
    <source>
        <dbReference type="ARBA" id="ARBA00004377"/>
    </source>
</evidence>
<gene>
    <name evidence="13" type="ORF">SAMN05216601_12112</name>
</gene>
<evidence type="ECO:0000256" key="2">
    <source>
        <dbReference type="ARBA" id="ARBA00009477"/>
    </source>
</evidence>
<dbReference type="InterPro" id="IPR010129">
    <property type="entry name" value="T1SS_HlyD"/>
</dbReference>
<evidence type="ECO:0000259" key="12">
    <source>
        <dbReference type="Pfam" id="PF26002"/>
    </source>
</evidence>
<keyword evidence="13" id="KW-0378">Hydrolase</keyword>
<keyword evidence="13" id="KW-0645">Protease</keyword>
<evidence type="ECO:0000256" key="6">
    <source>
        <dbReference type="ARBA" id="ARBA00022692"/>
    </source>
</evidence>
<feature type="coiled-coil region" evidence="10">
    <location>
        <begin position="165"/>
        <end position="192"/>
    </location>
</feature>
<keyword evidence="4 9" id="KW-1003">Cell membrane</keyword>
<keyword evidence="7 9" id="KW-1133">Transmembrane helix</keyword>
<accession>A0A1I5SGN1</accession>
<organism evidence="13 14">
    <name type="scientific">Ectopseudomonas composti</name>
    <dbReference type="NCBI Taxonomy" id="658457"/>
    <lineage>
        <taxon>Bacteria</taxon>
        <taxon>Pseudomonadati</taxon>
        <taxon>Pseudomonadota</taxon>
        <taxon>Gammaproteobacteria</taxon>
        <taxon>Pseudomonadales</taxon>
        <taxon>Pseudomonadaceae</taxon>
        <taxon>Ectopseudomonas</taxon>
    </lineage>
</organism>
<evidence type="ECO:0000256" key="5">
    <source>
        <dbReference type="ARBA" id="ARBA00022519"/>
    </source>
</evidence>
<evidence type="ECO:0000256" key="9">
    <source>
        <dbReference type="RuleBase" id="RU365093"/>
    </source>
</evidence>
<dbReference type="AlphaFoldDB" id="A0A1I5SGN1"/>
<evidence type="ECO:0000313" key="14">
    <source>
        <dbReference type="Proteomes" id="UP000182400"/>
    </source>
</evidence>
<evidence type="ECO:0000256" key="3">
    <source>
        <dbReference type="ARBA" id="ARBA00022448"/>
    </source>
</evidence>
<keyword evidence="5 9" id="KW-0997">Cell inner membrane</keyword>
<evidence type="ECO:0000256" key="4">
    <source>
        <dbReference type="ARBA" id="ARBA00022475"/>
    </source>
</evidence>
<dbReference type="Pfam" id="PF26002">
    <property type="entry name" value="Beta-barrel_AprE"/>
    <property type="match status" value="1"/>
</dbReference>
<dbReference type="PANTHER" id="PTHR30386">
    <property type="entry name" value="MEMBRANE FUSION SUBUNIT OF EMRAB-TOLC MULTIDRUG EFFLUX PUMP"/>
    <property type="match status" value="1"/>
</dbReference>
<evidence type="ECO:0000256" key="10">
    <source>
        <dbReference type="SAM" id="Coils"/>
    </source>
</evidence>
<dbReference type="Gene3D" id="2.40.30.170">
    <property type="match status" value="1"/>
</dbReference>
<evidence type="ECO:0000259" key="11">
    <source>
        <dbReference type="Pfam" id="PF25994"/>
    </source>
</evidence>